<dbReference type="PANTHER" id="PTHR10920">
    <property type="entry name" value="RIBOSOMAL RNA METHYLTRANSFERASE"/>
    <property type="match status" value="1"/>
</dbReference>
<dbReference type="HAMAP" id="MF_01547">
    <property type="entry name" value="RNA_methyltr_E"/>
    <property type="match status" value="1"/>
</dbReference>
<dbReference type="GO" id="GO:0005730">
    <property type="term" value="C:nucleolus"/>
    <property type="evidence" value="ECO:0007669"/>
    <property type="project" value="TreeGrafter"/>
</dbReference>
<dbReference type="GO" id="GO:0030687">
    <property type="term" value="C:preribosome, large subunit precursor"/>
    <property type="evidence" value="ECO:0007669"/>
    <property type="project" value="TreeGrafter"/>
</dbReference>
<dbReference type="RefSeq" id="XP_001713457.1">
    <property type="nucleotide sequence ID" value="XM_001713405.1"/>
</dbReference>
<evidence type="ECO:0000256" key="1">
    <source>
        <dbReference type="ARBA" id="ARBA00022552"/>
    </source>
</evidence>
<dbReference type="InterPro" id="IPR029063">
    <property type="entry name" value="SAM-dependent_MTases_sf"/>
</dbReference>
<keyword evidence="4" id="KW-0949">S-adenosyl-L-methionine</keyword>
<keyword evidence="6" id="KW-0542">Nucleomorph</keyword>
<reference evidence="6 7" key="1">
    <citation type="journal article" date="2001" name="Nature">
        <title>The highly reduced genome of an enslaved algal nucleus.</title>
        <authorList>
            <person name="Douglas S."/>
            <person name="Zauner S."/>
            <person name="Fraunholz M."/>
            <person name="Beaton M."/>
            <person name="Penny S."/>
            <person name="Deng L."/>
            <person name="Wu X."/>
            <person name="Reith M."/>
            <person name="Cavalier-Smith T."/>
            <person name="Maier U."/>
        </authorList>
    </citation>
    <scope>NUCLEOTIDE SEQUENCE [LARGE SCALE GENOMIC DNA]</scope>
</reference>
<keyword evidence="2 6" id="KW-0489">Methyltransferase</keyword>
<dbReference type="PIR" id="A90135">
    <property type="entry name" value="A90135"/>
</dbReference>
<proteinExistence type="inferred from homology"/>
<evidence type="ECO:0000313" key="6">
    <source>
        <dbReference type="EMBL" id="AAK39766.1"/>
    </source>
</evidence>
<feature type="domain" description="Ribosomal RNA methyltransferase FtsJ" evidence="5">
    <location>
        <begin position="17"/>
        <end position="194"/>
    </location>
</feature>
<dbReference type="SUPFAM" id="SSF53335">
    <property type="entry name" value="S-adenosyl-L-methionine-dependent methyltransferases"/>
    <property type="match status" value="1"/>
</dbReference>
<evidence type="ECO:0000313" key="7">
    <source>
        <dbReference type="Proteomes" id="UP000242167"/>
    </source>
</evidence>
<dbReference type="GO" id="GO:0008650">
    <property type="term" value="F:rRNA (uridine-2'-O-)-methyltransferase activity"/>
    <property type="evidence" value="ECO:0007669"/>
    <property type="project" value="TreeGrafter"/>
</dbReference>
<evidence type="ECO:0000256" key="3">
    <source>
        <dbReference type="ARBA" id="ARBA00022679"/>
    </source>
</evidence>
<dbReference type="EMBL" id="AF083031">
    <property type="protein sequence ID" value="AAK39766.1"/>
    <property type="molecule type" value="Genomic_DNA"/>
</dbReference>
<dbReference type="Pfam" id="PF01728">
    <property type="entry name" value="FtsJ"/>
    <property type="match status" value="1"/>
</dbReference>
<dbReference type="Proteomes" id="UP000242167">
    <property type="component" value="Nucleomorph 3"/>
</dbReference>
<organism evidence="6 7">
    <name type="scientific">Guillardia theta</name>
    <name type="common">Cryptophyte</name>
    <name type="synonym">Cryptomonas phi</name>
    <dbReference type="NCBI Taxonomy" id="55529"/>
    <lineage>
        <taxon>Eukaryota</taxon>
        <taxon>Cryptophyceae</taxon>
        <taxon>Pyrenomonadales</taxon>
        <taxon>Geminigeraceae</taxon>
        <taxon>Guillardia</taxon>
    </lineage>
</organism>
<protein>
    <submittedName>
        <fullName evidence="6">SAM-dependent methyltransferase</fullName>
    </submittedName>
</protein>
<evidence type="ECO:0000256" key="2">
    <source>
        <dbReference type="ARBA" id="ARBA00022603"/>
    </source>
</evidence>
<dbReference type="InterPro" id="IPR015507">
    <property type="entry name" value="rRNA-MeTfrase_E"/>
</dbReference>
<dbReference type="GeneID" id="857239"/>
<dbReference type="InterPro" id="IPR002877">
    <property type="entry name" value="RNA_MeTrfase_FtsJ_dom"/>
</dbReference>
<dbReference type="GO" id="GO:0000463">
    <property type="term" value="P:maturation of LSU-rRNA from tricistronic rRNA transcript (SSU-rRNA, 5.8S rRNA, LSU-rRNA)"/>
    <property type="evidence" value="ECO:0007669"/>
    <property type="project" value="TreeGrafter"/>
</dbReference>
<evidence type="ECO:0000256" key="4">
    <source>
        <dbReference type="ARBA" id="ARBA00022691"/>
    </source>
</evidence>
<sequence>MKNKDYWYHQAKKFNLRSRAAFKLLHLNDKFNFFKKSRSILDLCSAPGGWLQMCRILSNENCKIFGVDAQKISPIKKCETFIGDITSPNLIGLLEKIVIKTNRKFCIILNDGSPKMGTFWNRDAYNQNILVLYCLRIIRLFLKNNGWFITKIFRSENFNKILFVVKNMFEKVFIKKPKSSRPNSAEIYLICKKFKFKNIDSSKDFSLKSFFNEKIRCGSNIFNSTNNVLGVTNYKDYKYYFMFTKNEFLITFSISNIIKFCLFNSIFKKLISQHILIVLVIKKYIEIL</sequence>
<dbReference type="GO" id="GO:0000466">
    <property type="term" value="P:maturation of 5.8S rRNA from tricistronic rRNA transcript (SSU-rRNA, 5.8S rRNA, LSU-rRNA)"/>
    <property type="evidence" value="ECO:0007669"/>
    <property type="project" value="TreeGrafter"/>
</dbReference>
<gene>
    <name evidence="6" type="primary">sbp1</name>
</gene>
<accession>Q98S12</accession>
<dbReference type="AlphaFoldDB" id="Q98S12"/>
<dbReference type="Gene3D" id="3.40.50.150">
    <property type="entry name" value="Vaccinia Virus protein VP39"/>
    <property type="match status" value="1"/>
</dbReference>
<evidence type="ECO:0000259" key="5">
    <source>
        <dbReference type="Pfam" id="PF01728"/>
    </source>
</evidence>
<geneLocation type="nucleomorph" evidence="6"/>
<dbReference type="InterPro" id="IPR050082">
    <property type="entry name" value="RNA_methyltr_RlmE"/>
</dbReference>
<dbReference type="GO" id="GO:0016435">
    <property type="term" value="F:rRNA (guanine) methyltransferase activity"/>
    <property type="evidence" value="ECO:0007669"/>
    <property type="project" value="TreeGrafter"/>
</dbReference>
<dbReference type="PANTHER" id="PTHR10920:SF13">
    <property type="entry name" value="PRE-RRNA 2'-O-RIBOSE RNA METHYLTRANSFERASE FTSJ3"/>
    <property type="match status" value="1"/>
</dbReference>
<name>Q98S12_GUITH</name>
<keyword evidence="1" id="KW-0698">rRNA processing</keyword>
<keyword evidence="3" id="KW-0808">Transferase</keyword>